<keyword evidence="3" id="KW-1185">Reference proteome</keyword>
<feature type="compositionally biased region" description="Acidic residues" evidence="1">
    <location>
        <begin position="696"/>
        <end position="705"/>
    </location>
</feature>
<reference evidence="2 3" key="1">
    <citation type="submission" date="2018-11" db="EMBL/GenBank/DDBJ databases">
        <title>Genome sequence of Apiotrichum porosum DSM 27194.</title>
        <authorList>
            <person name="Aliyu H."/>
            <person name="Gorte O."/>
            <person name="Ochsenreither K."/>
        </authorList>
    </citation>
    <scope>NUCLEOTIDE SEQUENCE [LARGE SCALE GENOMIC DNA]</scope>
    <source>
        <strain evidence="2 3">DSM 27194</strain>
    </source>
</reference>
<dbReference type="EMBL" id="RSCE01000012">
    <property type="protein sequence ID" value="RSH78598.1"/>
    <property type="molecule type" value="Genomic_DNA"/>
</dbReference>
<dbReference type="AlphaFoldDB" id="A0A427XIC7"/>
<feature type="compositionally biased region" description="Acidic residues" evidence="1">
    <location>
        <begin position="512"/>
        <end position="526"/>
    </location>
</feature>
<evidence type="ECO:0000313" key="3">
    <source>
        <dbReference type="Proteomes" id="UP000279236"/>
    </source>
</evidence>
<feature type="region of interest" description="Disordered" evidence="1">
    <location>
        <begin position="302"/>
        <end position="324"/>
    </location>
</feature>
<dbReference type="RefSeq" id="XP_028473745.1">
    <property type="nucleotide sequence ID" value="XM_028618067.1"/>
</dbReference>
<feature type="region of interest" description="Disordered" evidence="1">
    <location>
        <begin position="1"/>
        <end position="27"/>
    </location>
</feature>
<proteinExistence type="predicted"/>
<feature type="compositionally biased region" description="Basic and acidic residues" evidence="1">
    <location>
        <begin position="617"/>
        <end position="626"/>
    </location>
</feature>
<feature type="compositionally biased region" description="Basic and acidic residues" evidence="1">
    <location>
        <begin position="491"/>
        <end position="511"/>
    </location>
</feature>
<protein>
    <submittedName>
        <fullName evidence="2">Uncharacterized protein</fullName>
    </submittedName>
</protein>
<feature type="region of interest" description="Disordered" evidence="1">
    <location>
        <begin position="662"/>
        <end position="722"/>
    </location>
</feature>
<feature type="region of interest" description="Disordered" evidence="1">
    <location>
        <begin position="59"/>
        <end position="83"/>
    </location>
</feature>
<name>A0A427XIC7_9TREE</name>
<evidence type="ECO:0000313" key="2">
    <source>
        <dbReference type="EMBL" id="RSH78598.1"/>
    </source>
</evidence>
<evidence type="ECO:0000256" key="1">
    <source>
        <dbReference type="SAM" id="MobiDB-lite"/>
    </source>
</evidence>
<sequence>MAAPSSPRSGLGDSGFTPTSTPAPPLASDAQPLPLACACLNITIAALAADDLVTRIAAAPSQSSSEDDKPAVAPPSSSLTGRVQVWLPENTETVKHPMLATFEDDGDGSWRKCWVCSVQVYRVTSKHAGDIAPTDAWVDIELGNGVLYGSVLDAAQQRTLLPWSGLVLDAPADSTFGRPPQTSTPVPYPSVGNDSNVPLLPPIPDPFFLPPPFIPSHPALRDMCKGAVDALQVKQDEIERDIREYISQRAFDLRRIEDQVRAEVETLWDRFADGPGRGDITEGRRASVTMPRGSISVALSSTLASTHNPPPPPRQIPTTDLDSVSGVVPSPPAITGQFNHNTAIAAGVAATSSLLSASLSANAFYAPPPRTAQANINEFDNLTKTASHETGVEREVAMSYAFSAMADAAITSGRRRKSLEHAEVKLAEEAEVKAEDEQKGYDSWIGIERAQARSQAEQTAMEVKHSAAAAEQHGAVANGSKERKSRVTFQEPEKGAKAAAEEDPLDAKDEPQDIEDDDDYVFDMDTDAPPVSVEQPPVVAPVKPKLRSAFEDNLSQTFAAEIPSHRAGWRNAQGLSAALRREPREEEDDDDTPDSTSGMARSVPIHIAKPRIISSRPLERKTSLTDKEGHLVPGLITAMRERGVAPSQPRAIVGSVAHTAVRRGSRSVSGDRERDQVKSYAQDAGAMFESLAEGTVDSDSDEADDATPVPNGAKFVPPHVLAQRATKNDNVGWASLAS</sequence>
<dbReference type="STRING" id="105984.A0A427XIC7"/>
<dbReference type="GeneID" id="39586869"/>
<feature type="region of interest" description="Disordered" evidence="1">
    <location>
        <begin position="456"/>
        <end position="539"/>
    </location>
</feature>
<dbReference type="OrthoDB" id="2563191at2759"/>
<accession>A0A427XIC7</accession>
<organism evidence="2 3">
    <name type="scientific">Apiotrichum porosum</name>
    <dbReference type="NCBI Taxonomy" id="105984"/>
    <lineage>
        <taxon>Eukaryota</taxon>
        <taxon>Fungi</taxon>
        <taxon>Dikarya</taxon>
        <taxon>Basidiomycota</taxon>
        <taxon>Agaricomycotina</taxon>
        <taxon>Tremellomycetes</taxon>
        <taxon>Trichosporonales</taxon>
        <taxon>Trichosporonaceae</taxon>
        <taxon>Apiotrichum</taxon>
    </lineage>
</organism>
<feature type="region of interest" description="Disordered" evidence="1">
    <location>
        <begin position="573"/>
        <end position="626"/>
    </location>
</feature>
<gene>
    <name evidence="2" type="ORF">EHS24_002326</name>
</gene>
<dbReference type="Proteomes" id="UP000279236">
    <property type="component" value="Unassembled WGS sequence"/>
</dbReference>
<comment type="caution">
    <text evidence="2">The sequence shown here is derived from an EMBL/GenBank/DDBJ whole genome shotgun (WGS) entry which is preliminary data.</text>
</comment>